<reference evidence="2" key="2">
    <citation type="submission" date="2017-10" db="EMBL/GenBank/DDBJ databases">
        <authorList>
            <person name="Enke T.N."/>
            <person name="Cordero O.X."/>
        </authorList>
    </citation>
    <scope>NUCLEOTIDE SEQUENCE</scope>
    <source>
        <strain evidence="2">4G03</strain>
    </source>
</reference>
<keyword evidence="4" id="KW-1185">Reference proteome</keyword>
<accession>A0A2G1BQK9</accession>
<organism evidence="2 3">
    <name type="scientific">Tenacibaculum discolor</name>
    <dbReference type="NCBI Taxonomy" id="361581"/>
    <lineage>
        <taxon>Bacteria</taxon>
        <taxon>Pseudomonadati</taxon>
        <taxon>Bacteroidota</taxon>
        <taxon>Flavobacteriia</taxon>
        <taxon>Flavobacteriales</taxon>
        <taxon>Flavobacteriaceae</taxon>
        <taxon>Tenacibaculum</taxon>
    </lineage>
</organism>
<dbReference type="EMBL" id="JAUYVU010000003">
    <property type="protein sequence ID" value="MDP2541046.1"/>
    <property type="molecule type" value="Genomic_DNA"/>
</dbReference>
<dbReference type="EMBL" id="PDUU01000019">
    <property type="protein sequence ID" value="PHN96336.1"/>
    <property type="molecule type" value="Genomic_DNA"/>
</dbReference>
<reference evidence="2 3" key="1">
    <citation type="journal article" date="2016" name="Nat. Commun.">
        <title>Microbial interactions lead to rapid micro-scale successions on model marine particles.</title>
        <authorList>
            <person name="Datta M.S."/>
            <person name="Sliwerska E."/>
            <person name="Gore J."/>
            <person name="Polz M.F."/>
            <person name="Cordero O.X."/>
        </authorList>
    </citation>
    <scope>NUCLEOTIDE SEQUENCE [LARGE SCALE GENOMIC DNA]</scope>
    <source>
        <strain evidence="2 3">4G03</strain>
    </source>
</reference>
<name>A0A2G1BQK9_9FLAO</name>
<dbReference type="Proteomes" id="UP000222163">
    <property type="component" value="Unassembled WGS sequence"/>
</dbReference>
<sequence>MKKEVIILILISLLTISNNYSQHKYPLIKKPIVELLKYGIVDNNAFGDDKMVCSKYINSTDEERYKVFFVAKFKNFLQRKTFDFNDISLVDTDRKIRYRPKNAGIYNKDWSTSEIKLSEYEWKDTFLENSLEGIENFDFFIYHFYGKRKKPKYRYRLKPANFKRKKGVRLFFSFPALKQTETPTNFKIYWKKELIGKFRL</sequence>
<dbReference type="RefSeq" id="WP_099216536.1">
    <property type="nucleotide sequence ID" value="NZ_JAUYVU010000003.1"/>
</dbReference>
<gene>
    <name evidence="2" type="ORF">CSC81_14880</name>
    <name evidence="1" type="ORF">Q8W23_06085</name>
</gene>
<proteinExistence type="predicted"/>
<evidence type="ECO:0000313" key="2">
    <source>
        <dbReference type="EMBL" id="PHN96336.1"/>
    </source>
</evidence>
<evidence type="ECO:0000313" key="4">
    <source>
        <dbReference type="Proteomes" id="UP001242342"/>
    </source>
</evidence>
<dbReference type="Proteomes" id="UP001242342">
    <property type="component" value="Unassembled WGS sequence"/>
</dbReference>
<evidence type="ECO:0000313" key="3">
    <source>
        <dbReference type="Proteomes" id="UP000222163"/>
    </source>
</evidence>
<evidence type="ECO:0000313" key="1">
    <source>
        <dbReference type="EMBL" id="MDP2541046.1"/>
    </source>
</evidence>
<comment type="caution">
    <text evidence="2">The sequence shown here is derived from an EMBL/GenBank/DDBJ whole genome shotgun (WGS) entry which is preliminary data.</text>
</comment>
<reference evidence="1 4" key="3">
    <citation type="submission" date="2023-07" db="EMBL/GenBank/DDBJ databases">
        <title>Genome content predicts the carbon catabolic preferences of heterotrophic bacteria.</title>
        <authorList>
            <person name="Gralka M."/>
        </authorList>
    </citation>
    <scope>NUCLEOTIDE SEQUENCE [LARGE SCALE GENOMIC DNA]</scope>
    <source>
        <strain evidence="1 4">4G03</strain>
    </source>
</reference>
<protein>
    <submittedName>
        <fullName evidence="2">Uncharacterized protein</fullName>
    </submittedName>
</protein>
<dbReference type="AlphaFoldDB" id="A0A2G1BQK9"/>